<feature type="transmembrane region" description="Helical" evidence="1">
    <location>
        <begin position="20"/>
        <end position="42"/>
    </location>
</feature>
<dbReference type="PANTHER" id="PTHR32251:SF17">
    <property type="entry name" value="STEROID 5-ALPHA REDUCTASE C-TERMINAL DOMAIN-CONTAINING PROTEIN"/>
    <property type="match status" value="1"/>
</dbReference>
<evidence type="ECO:0000313" key="2">
    <source>
        <dbReference type="EMBL" id="KAF2089359.1"/>
    </source>
</evidence>
<dbReference type="GO" id="GO:0016020">
    <property type="term" value="C:membrane"/>
    <property type="evidence" value="ECO:0007669"/>
    <property type="project" value="TreeGrafter"/>
</dbReference>
<feature type="transmembrane region" description="Helical" evidence="1">
    <location>
        <begin position="93"/>
        <end position="111"/>
    </location>
</feature>
<feature type="transmembrane region" description="Helical" evidence="1">
    <location>
        <begin position="229"/>
        <end position="249"/>
    </location>
</feature>
<feature type="transmembrane region" description="Helical" evidence="1">
    <location>
        <begin position="54"/>
        <end position="73"/>
    </location>
</feature>
<dbReference type="PROSITE" id="PS50244">
    <property type="entry name" value="S5A_REDUCTASE"/>
    <property type="match status" value="1"/>
</dbReference>
<dbReference type="EMBL" id="ML978714">
    <property type="protein sequence ID" value="KAF2089359.1"/>
    <property type="molecule type" value="Genomic_DNA"/>
</dbReference>
<dbReference type="InterPro" id="IPR010721">
    <property type="entry name" value="UstE-like"/>
</dbReference>
<feature type="transmembrane region" description="Helical" evidence="1">
    <location>
        <begin position="261"/>
        <end position="280"/>
    </location>
</feature>
<evidence type="ECO:0000313" key="3">
    <source>
        <dbReference type="Proteomes" id="UP000799776"/>
    </source>
</evidence>
<sequence length="316" mass="34289">MAVLSTLLHMTAFKTPILRTLIPSVALAFGIQAAVAVPSIAARTERFYDLSGSITYLACTGLSLYLPLLRARAAGQIVDMSIMGLASRNWRQLALSAAVSIWAIRLGSFLFKRITAENGQDSRFEEIRGSTPKFFGAFMAQATWVSLCTLPVIALNSLPATAFSALPAAIALTDVIGLALYIFGITFEATADRQKSNWMEAKKEKKHDQDFITEGLWGKSRHPNYFGESTLWTGIATLAGGVLASKAGLSSLGLGLGLGGQLTALAMCAVSPAFVTFLLLKVSGVPMSENKYDKRYGDRKDYQEWKKNVPMFIPKF</sequence>
<feature type="transmembrane region" description="Helical" evidence="1">
    <location>
        <begin position="132"/>
        <end position="153"/>
    </location>
</feature>
<dbReference type="PANTHER" id="PTHR32251">
    <property type="entry name" value="3-OXO-5-ALPHA-STEROID 4-DEHYDROGENASE"/>
    <property type="match status" value="1"/>
</dbReference>
<keyword evidence="3" id="KW-1185">Reference proteome</keyword>
<dbReference type="AlphaFoldDB" id="A0A6A5YCF5"/>
<keyword evidence="1" id="KW-0472">Membrane</keyword>
<organism evidence="2 3">
    <name type="scientific">Saccharata proteae CBS 121410</name>
    <dbReference type="NCBI Taxonomy" id="1314787"/>
    <lineage>
        <taxon>Eukaryota</taxon>
        <taxon>Fungi</taxon>
        <taxon>Dikarya</taxon>
        <taxon>Ascomycota</taxon>
        <taxon>Pezizomycotina</taxon>
        <taxon>Dothideomycetes</taxon>
        <taxon>Dothideomycetes incertae sedis</taxon>
        <taxon>Botryosphaeriales</taxon>
        <taxon>Saccharataceae</taxon>
        <taxon>Saccharata</taxon>
    </lineage>
</organism>
<proteinExistence type="predicted"/>
<protein>
    <submittedName>
        <fullName evidence="2">DUF1295-domain-containing protein</fullName>
    </submittedName>
</protein>
<feature type="transmembrane region" description="Helical" evidence="1">
    <location>
        <begin position="165"/>
        <end position="187"/>
    </location>
</feature>
<name>A0A6A5YCF5_9PEZI</name>
<evidence type="ECO:0000256" key="1">
    <source>
        <dbReference type="SAM" id="Phobius"/>
    </source>
</evidence>
<keyword evidence="1" id="KW-1133">Transmembrane helix</keyword>
<dbReference type="OrthoDB" id="201504at2759"/>
<keyword evidence="1" id="KW-0812">Transmembrane</keyword>
<dbReference type="Proteomes" id="UP000799776">
    <property type="component" value="Unassembled WGS sequence"/>
</dbReference>
<accession>A0A6A5YCF5</accession>
<reference evidence="2" key="1">
    <citation type="journal article" date="2020" name="Stud. Mycol.">
        <title>101 Dothideomycetes genomes: a test case for predicting lifestyles and emergence of pathogens.</title>
        <authorList>
            <person name="Haridas S."/>
            <person name="Albert R."/>
            <person name="Binder M."/>
            <person name="Bloem J."/>
            <person name="Labutti K."/>
            <person name="Salamov A."/>
            <person name="Andreopoulos B."/>
            <person name="Baker S."/>
            <person name="Barry K."/>
            <person name="Bills G."/>
            <person name="Bluhm B."/>
            <person name="Cannon C."/>
            <person name="Castanera R."/>
            <person name="Culley D."/>
            <person name="Daum C."/>
            <person name="Ezra D."/>
            <person name="Gonzalez J."/>
            <person name="Henrissat B."/>
            <person name="Kuo A."/>
            <person name="Liang C."/>
            <person name="Lipzen A."/>
            <person name="Lutzoni F."/>
            <person name="Magnuson J."/>
            <person name="Mondo S."/>
            <person name="Nolan M."/>
            <person name="Ohm R."/>
            <person name="Pangilinan J."/>
            <person name="Park H.-J."/>
            <person name="Ramirez L."/>
            <person name="Alfaro M."/>
            <person name="Sun H."/>
            <person name="Tritt A."/>
            <person name="Yoshinaga Y."/>
            <person name="Zwiers L.-H."/>
            <person name="Turgeon B."/>
            <person name="Goodwin S."/>
            <person name="Spatafora J."/>
            <person name="Crous P."/>
            <person name="Grigoriev I."/>
        </authorList>
    </citation>
    <scope>NUCLEOTIDE SEQUENCE</scope>
    <source>
        <strain evidence="2">CBS 121410</strain>
    </source>
</reference>
<dbReference type="Pfam" id="PF06966">
    <property type="entry name" value="DUF1295"/>
    <property type="match status" value="1"/>
</dbReference>
<dbReference type="Gene3D" id="1.20.120.1630">
    <property type="match status" value="1"/>
</dbReference>
<gene>
    <name evidence="2" type="ORF">K490DRAFT_37562</name>
</gene>